<feature type="compositionally biased region" description="Acidic residues" evidence="1">
    <location>
        <begin position="239"/>
        <end position="250"/>
    </location>
</feature>
<evidence type="ECO:0000313" key="2">
    <source>
        <dbReference type="Ensembl" id="ENSMMSP00000009615.1"/>
    </source>
</evidence>
<feature type="compositionally biased region" description="Basic and acidic residues" evidence="1">
    <location>
        <begin position="20"/>
        <end position="36"/>
    </location>
</feature>
<sequence>MAAALGAGGGAGAGDDDFDQFDKPGAERSWRRRTADEDWDSELDDDLLGEDLLSGKKNQSDLSDEELNDDLLQSDNEDEENFCTQDVTISLTATSDMVTSFEMSDTNDQSAEQESEYEHGEDELVYHKSDGSELYAHEYPEEGQYEGHDAELTEDHIAYAEEPEEEQLYTDEVLDIEINEPLDEFTDEEHLQACGQQGRKAREDSAAEEESYEVTESQVGPEAGEGGMETLELQKDLKEESDEEEDDDEESGRLRFKTERKEGTIIRLSDVTRERRNIPETLGNFFTSLPSSFIPISTSPIVLL</sequence>
<dbReference type="GO" id="GO:0003723">
    <property type="term" value="F:RNA binding"/>
    <property type="evidence" value="ECO:0007669"/>
    <property type="project" value="TreeGrafter"/>
</dbReference>
<proteinExistence type="predicted"/>
<protein>
    <submittedName>
        <fullName evidence="2">RNA binding motif protein 33</fullName>
    </submittedName>
</protein>
<evidence type="ECO:0000313" key="3">
    <source>
        <dbReference type="Proteomes" id="UP000694544"/>
    </source>
</evidence>
<accession>A0A8C6DCI7</accession>
<dbReference type="InterPro" id="IPR039878">
    <property type="entry name" value="RBM33"/>
</dbReference>
<dbReference type="Proteomes" id="UP000694544">
    <property type="component" value="Unplaced"/>
</dbReference>
<reference evidence="2" key="2">
    <citation type="submission" date="2025-09" db="UniProtKB">
        <authorList>
            <consortium name="Ensembl"/>
        </authorList>
    </citation>
    <scope>IDENTIFICATION</scope>
</reference>
<feature type="compositionally biased region" description="Polar residues" evidence="1">
    <location>
        <begin position="99"/>
        <end position="110"/>
    </location>
</feature>
<gene>
    <name evidence="2" type="primary">RBM33</name>
</gene>
<evidence type="ECO:0000256" key="1">
    <source>
        <dbReference type="SAM" id="MobiDB-lite"/>
    </source>
</evidence>
<dbReference type="AlphaFoldDB" id="A0A8C6DCI7"/>
<feature type="region of interest" description="Disordered" evidence="1">
    <location>
        <begin position="99"/>
        <end position="121"/>
    </location>
</feature>
<dbReference type="GeneTree" id="ENSGT00530000063891"/>
<organism evidence="2 3">
    <name type="scientific">Moschus moschiferus</name>
    <name type="common">Siberian musk deer</name>
    <name type="synonym">Moschus sibiricus</name>
    <dbReference type="NCBI Taxonomy" id="68415"/>
    <lineage>
        <taxon>Eukaryota</taxon>
        <taxon>Metazoa</taxon>
        <taxon>Chordata</taxon>
        <taxon>Craniata</taxon>
        <taxon>Vertebrata</taxon>
        <taxon>Euteleostomi</taxon>
        <taxon>Mammalia</taxon>
        <taxon>Eutheria</taxon>
        <taxon>Laurasiatheria</taxon>
        <taxon>Artiodactyla</taxon>
        <taxon>Ruminantia</taxon>
        <taxon>Pecora</taxon>
        <taxon>Moschidae</taxon>
        <taxon>Moschus</taxon>
    </lineage>
</organism>
<feature type="compositionally biased region" description="Acidic residues" evidence="1">
    <location>
        <begin position="37"/>
        <end position="49"/>
    </location>
</feature>
<reference evidence="2" key="1">
    <citation type="submission" date="2025-08" db="UniProtKB">
        <authorList>
            <consortium name="Ensembl"/>
        </authorList>
    </citation>
    <scope>IDENTIFICATION</scope>
</reference>
<feature type="region of interest" description="Disordered" evidence="1">
    <location>
        <begin position="190"/>
        <end position="257"/>
    </location>
</feature>
<dbReference type="Ensembl" id="ENSMMST00000010640.1">
    <property type="protein sequence ID" value="ENSMMSP00000009615.1"/>
    <property type="gene ID" value="ENSMMSG00000007384.1"/>
</dbReference>
<dbReference type="PANTHER" id="PTHR22014">
    <property type="entry name" value="RNA-BINDING PROTEIN 33"/>
    <property type="match status" value="1"/>
</dbReference>
<dbReference type="PANTHER" id="PTHR22014:SF2">
    <property type="entry name" value="RNA-BINDING PROTEIN 33"/>
    <property type="match status" value="1"/>
</dbReference>
<feature type="region of interest" description="Disordered" evidence="1">
    <location>
        <begin position="1"/>
        <end position="81"/>
    </location>
</feature>
<keyword evidence="3" id="KW-1185">Reference proteome</keyword>
<feature type="compositionally biased region" description="Gly residues" evidence="1">
    <location>
        <begin position="1"/>
        <end position="13"/>
    </location>
</feature>
<name>A0A8C6DCI7_MOSMO</name>